<evidence type="ECO:0000256" key="1">
    <source>
        <dbReference type="SAM" id="SignalP"/>
    </source>
</evidence>
<reference evidence="2 3" key="1">
    <citation type="submission" date="2019-10" db="EMBL/GenBank/DDBJ databases">
        <title>Taxonomy of Antarctic Massilia spp.: description of Massilia rubra sp. nov., Massilia aquatica sp. nov., Massilia mucilaginosa sp. nov., Massilia frigida sp. nov. isolated from streams, lakes and regoliths.</title>
        <authorList>
            <person name="Holochova P."/>
            <person name="Sedlacek I."/>
            <person name="Kralova S."/>
            <person name="Maslanova I."/>
            <person name="Busse H.-J."/>
            <person name="Stankova E."/>
            <person name="Vrbovska V."/>
            <person name="Kovarovic V."/>
            <person name="Bartak M."/>
            <person name="Svec P."/>
            <person name="Pantucek R."/>
        </authorList>
    </citation>
    <scope>NUCLEOTIDE SEQUENCE [LARGE SCALE GENOMIC DNA]</scope>
    <source>
        <strain evidence="2 3">CCM 8695</strain>
    </source>
</reference>
<sequence>MRFTPVIRRAALMAMLALVPFAASGAKTVVPSACGSAYASMTAERLEALIHEGGERHIHCAEDRLVALGEQAVPVLIRLLHDDRPASYCVATKAIARREELAGGRPGESDKEFFLSMLICIGGPPRACAQSAAHYLLAQYGGPEDEAKVTAKGFALFWKFTEGYERERFAALALLLAEENLSAQTVSVLGPFVADQGGRAAAVLPALRAGLRLPHIGPGLVDAFLSVQGNDIGIAHLLKAYAASSDDAMHAAIEAALRKRASPAELDKHLLTAANNPALLPAALDLMRRGMASPATIAYFIDRLNDPSAADVFTALGQDIAQANQRLRALLAATDSADGVRRAALSMAIARTAPLAERSSDSASGCTAQACFAVACRSASLLASLGPIPPADSGVLKNAYRDASRAGATQCLATVSNMLAGPAQP</sequence>
<dbReference type="RefSeq" id="WP_167088523.1">
    <property type="nucleotide sequence ID" value="NZ_WHJG01000019.1"/>
</dbReference>
<keyword evidence="1" id="KW-0732">Signal</keyword>
<dbReference type="Proteomes" id="UP000621455">
    <property type="component" value="Unassembled WGS sequence"/>
</dbReference>
<accession>A0ABX0ND51</accession>
<evidence type="ECO:0000313" key="2">
    <source>
        <dbReference type="EMBL" id="NHZ81191.1"/>
    </source>
</evidence>
<feature type="chain" id="PRO_5045539087" description="HEAT repeat domain-containing protein" evidence="1">
    <location>
        <begin position="26"/>
        <end position="425"/>
    </location>
</feature>
<comment type="caution">
    <text evidence="2">The sequence shown here is derived from an EMBL/GenBank/DDBJ whole genome shotgun (WGS) entry which is preliminary data.</text>
</comment>
<organism evidence="2 3">
    <name type="scientific">Massilia frigida</name>
    <dbReference type="NCBI Taxonomy" id="2609281"/>
    <lineage>
        <taxon>Bacteria</taxon>
        <taxon>Pseudomonadati</taxon>
        <taxon>Pseudomonadota</taxon>
        <taxon>Betaproteobacteria</taxon>
        <taxon>Burkholderiales</taxon>
        <taxon>Oxalobacteraceae</taxon>
        <taxon>Telluria group</taxon>
        <taxon>Massilia</taxon>
    </lineage>
</organism>
<protein>
    <recommendedName>
        <fullName evidence="4">HEAT repeat domain-containing protein</fullName>
    </recommendedName>
</protein>
<name>A0ABX0ND51_9BURK</name>
<proteinExistence type="predicted"/>
<evidence type="ECO:0008006" key="4">
    <source>
        <dbReference type="Google" id="ProtNLM"/>
    </source>
</evidence>
<feature type="signal peptide" evidence="1">
    <location>
        <begin position="1"/>
        <end position="25"/>
    </location>
</feature>
<keyword evidence="3" id="KW-1185">Reference proteome</keyword>
<dbReference type="EMBL" id="WHJG01000019">
    <property type="protein sequence ID" value="NHZ81191.1"/>
    <property type="molecule type" value="Genomic_DNA"/>
</dbReference>
<gene>
    <name evidence="2" type="ORF">F2P44_18200</name>
</gene>
<evidence type="ECO:0000313" key="3">
    <source>
        <dbReference type="Proteomes" id="UP000621455"/>
    </source>
</evidence>